<evidence type="ECO:0000313" key="2">
    <source>
        <dbReference type="EMBL" id="KAI2651598.1"/>
    </source>
</evidence>
<evidence type="ECO:0000256" key="1">
    <source>
        <dbReference type="SAM" id="SignalP"/>
    </source>
</evidence>
<name>A0ABQ8LPN1_LABRO</name>
<dbReference type="Proteomes" id="UP000830375">
    <property type="component" value="Unassembled WGS sequence"/>
</dbReference>
<feature type="signal peptide" evidence="1">
    <location>
        <begin position="1"/>
        <end position="17"/>
    </location>
</feature>
<gene>
    <name evidence="2" type="ORF">H4Q32_019726</name>
</gene>
<evidence type="ECO:0000313" key="3">
    <source>
        <dbReference type="Proteomes" id="UP000830375"/>
    </source>
</evidence>
<dbReference type="EMBL" id="JACTAM010000021">
    <property type="protein sequence ID" value="KAI2651598.1"/>
    <property type="molecule type" value="Genomic_DNA"/>
</dbReference>
<proteinExistence type="predicted"/>
<keyword evidence="1" id="KW-0732">Signal</keyword>
<comment type="caution">
    <text evidence="2">The sequence shown here is derived from an EMBL/GenBank/DDBJ whole genome shotgun (WGS) entry which is preliminary data.</text>
</comment>
<feature type="chain" id="PRO_5046106570" evidence="1">
    <location>
        <begin position="18"/>
        <end position="68"/>
    </location>
</feature>
<keyword evidence="3" id="KW-1185">Reference proteome</keyword>
<accession>A0ABQ8LPN1</accession>
<protein>
    <submittedName>
        <fullName evidence="2">Uncharacterized protein</fullName>
    </submittedName>
</protein>
<sequence length="68" mass="7736">MNLPISDFLLFIPFTAGHSQYCYECLTDYCIEKTVILAVQGVKTTALKQQRIQRPVNGCKRLCLKISL</sequence>
<reference evidence="2 3" key="1">
    <citation type="submission" date="2022-01" db="EMBL/GenBank/DDBJ databases">
        <title>A high-quality chromosome-level genome assembly of rohu carp, Labeo rohita.</title>
        <authorList>
            <person name="Arick M.A. II"/>
            <person name="Hsu C.-Y."/>
            <person name="Magbanua Z."/>
            <person name="Pechanova O."/>
            <person name="Grover C."/>
            <person name="Miller E."/>
            <person name="Thrash A."/>
            <person name="Ezzel L."/>
            <person name="Alam S."/>
            <person name="Benzie J."/>
            <person name="Hamilton M."/>
            <person name="Karsi A."/>
            <person name="Lawrence M.L."/>
            <person name="Peterson D.G."/>
        </authorList>
    </citation>
    <scope>NUCLEOTIDE SEQUENCE [LARGE SCALE GENOMIC DNA]</scope>
    <source>
        <strain evidence="3">BAU-BD-2019</strain>
        <tissue evidence="2">Blood</tissue>
    </source>
</reference>
<organism evidence="2 3">
    <name type="scientific">Labeo rohita</name>
    <name type="common">Indian major carp</name>
    <name type="synonym">Cyprinus rohita</name>
    <dbReference type="NCBI Taxonomy" id="84645"/>
    <lineage>
        <taxon>Eukaryota</taxon>
        <taxon>Metazoa</taxon>
        <taxon>Chordata</taxon>
        <taxon>Craniata</taxon>
        <taxon>Vertebrata</taxon>
        <taxon>Euteleostomi</taxon>
        <taxon>Actinopterygii</taxon>
        <taxon>Neopterygii</taxon>
        <taxon>Teleostei</taxon>
        <taxon>Ostariophysi</taxon>
        <taxon>Cypriniformes</taxon>
        <taxon>Cyprinidae</taxon>
        <taxon>Labeoninae</taxon>
        <taxon>Labeonini</taxon>
        <taxon>Labeo</taxon>
    </lineage>
</organism>